<feature type="transmembrane region" description="Helical" evidence="5">
    <location>
        <begin position="252"/>
        <end position="269"/>
    </location>
</feature>
<reference evidence="6 7" key="1">
    <citation type="journal article" date="2010" name="DNA Res.">
        <title>Bacterial lifestyle in a deep-sea hydrothermal vent chimney revealed by the genome sequence of the thermophilic bacterium Deferribacter desulfuricans SSM1.</title>
        <authorList>
            <person name="Takaki Y."/>
            <person name="Shimamura S."/>
            <person name="Nakagawa S."/>
            <person name="Fukuhara Y."/>
            <person name="Horikawa H."/>
            <person name="Ankai A."/>
            <person name="Harada T."/>
            <person name="Hosoyama A."/>
            <person name="Oguchi A."/>
            <person name="Fukui S."/>
            <person name="Fujita N."/>
            <person name="Takami H."/>
            <person name="Takai K."/>
        </authorList>
    </citation>
    <scope>NUCLEOTIDE SEQUENCE [LARGE SCALE GENOMIC DNA]</scope>
    <source>
        <strain evidence="7">DSM 14783 / JCM 11476 / NBRC 101012 / SSM1</strain>
    </source>
</reference>
<dbReference type="InterPro" id="IPR002781">
    <property type="entry name" value="TM_pro_TauE-like"/>
</dbReference>
<evidence type="ECO:0000256" key="5">
    <source>
        <dbReference type="RuleBase" id="RU363041"/>
    </source>
</evidence>
<evidence type="ECO:0000256" key="2">
    <source>
        <dbReference type="ARBA" id="ARBA00022692"/>
    </source>
</evidence>
<dbReference type="PANTHER" id="PTHR43701">
    <property type="entry name" value="MEMBRANE TRANSPORTER PROTEIN MJ0441-RELATED"/>
    <property type="match status" value="1"/>
</dbReference>
<keyword evidence="5" id="KW-1003">Cell membrane</keyword>
<dbReference type="HOGENOM" id="CLU_045498_5_2_0"/>
<keyword evidence="2 5" id="KW-0812">Transmembrane</keyword>
<sequence length="273" mass="29504">MYFLLLLLSGFLVGLLSSFLGIGGGSIIVPVLTLVFKVPIHVAIATSLISVIFASSNASAEYIKKGLTNIKIGLFLETVTTFFAVLGGLLSVSINEKYLFIMFGVVLLITAYFYIKNIVGKNSDLMSSNKNSKSFFSGNYYDENLNKKITYTPQRLISTTVVSSTAGLLSGMLGIGGGVFKVPAMNLISKIPIKVSTTTSNFMMSITAAAASLVYLKTNLINPLIAGFVVSGVFFGSNIGVKFFPKLKDEKIKFLFTAFLILIAIQMLYRGVR</sequence>
<dbReference type="PANTHER" id="PTHR43701:SF2">
    <property type="entry name" value="MEMBRANE TRANSPORTER PROTEIN YJNA-RELATED"/>
    <property type="match status" value="1"/>
</dbReference>
<feature type="transmembrane region" description="Helical" evidence="5">
    <location>
        <begin position="156"/>
        <end position="180"/>
    </location>
</feature>
<dbReference type="AlphaFoldDB" id="D3PDZ1"/>
<dbReference type="EMBL" id="AP011529">
    <property type="protein sequence ID" value="BAI80814.1"/>
    <property type="molecule type" value="Genomic_DNA"/>
</dbReference>
<comment type="subcellular location">
    <subcellularLocation>
        <location evidence="5">Cell membrane</location>
        <topology evidence="5">Multi-pass membrane protein</topology>
    </subcellularLocation>
    <subcellularLocation>
        <location evidence="1">Membrane</location>
        <topology evidence="1">Multi-pass membrane protein</topology>
    </subcellularLocation>
</comment>
<comment type="similarity">
    <text evidence="5">Belongs to the 4-toluene sulfonate uptake permease (TSUP) (TC 2.A.102) family.</text>
</comment>
<keyword evidence="7" id="KW-1185">Reference proteome</keyword>
<feature type="transmembrane region" description="Helical" evidence="5">
    <location>
        <begin position="31"/>
        <end position="53"/>
    </location>
</feature>
<evidence type="ECO:0000256" key="4">
    <source>
        <dbReference type="ARBA" id="ARBA00023136"/>
    </source>
</evidence>
<organism evidence="6 7">
    <name type="scientific">Deferribacter desulfuricans (strain DSM 14783 / JCM 11476 / NBRC 101012 / SSM1)</name>
    <dbReference type="NCBI Taxonomy" id="639282"/>
    <lineage>
        <taxon>Bacteria</taxon>
        <taxon>Pseudomonadati</taxon>
        <taxon>Deferribacterota</taxon>
        <taxon>Deferribacteres</taxon>
        <taxon>Deferribacterales</taxon>
        <taxon>Deferribacteraceae</taxon>
        <taxon>Deferribacter</taxon>
    </lineage>
</organism>
<dbReference type="Pfam" id="PF01925">
    <property type="entry name" value="TauE"/>
    <property type="match status" value="1"/>
</dbReference>
<accession>D3PDZ1</accession>
<proteinExistence type="inferred from homology"/>
<gene>
    <name evidence="6" type="ordered locus">DEFDS_1353</name>
</gene>
<dbReference type="RefSeq" id="WP_013008060.1">
    <property type="nucleotide sequence ID" value="NC_013939.1"/>
</dbReference>
<protein>
    <recommendedName>
        <fullName evidence="5">Probable membrane transporter protein</fullName>
    </recommendedName>
</protein>
<dbReference type="OrthoDB" id="9777163at2"/>
<feature type="transmembrane region" description="Helical" evidence="5">
    <location>
        <begin position="98"/>
        <end position="115"/>
    </location>
</feature>
<dbReference type="STRING" id="639282.DEFDS_1353"/>
<evidence type="ECO:0000256" key="3">
    <source>
        <dbReference type="ARBA" id="ARBA00022989"/>
    </source>
</evidence>
<keyword evidence="3 5" id="KW-1133">Transmembrane helix</keyword>
<evidence type="ECO:0000313" key="6">
    <source>
        <dbReference type="EMBL" id="BAI80814.1"/>
    </source>
</evidence>
<evidence type="ECO:0000256" key="1">
    <source>
        <dbReference type="ARBA" id="ARBA00004141"/>
    </source>
</evidence>
<feature type="transmembrane region" description="Helical" evidence="5">
    <location>
        <begin position="74"/>
        <end position="92"/>
    </location>
</feature>
<dbReference type="Proteomes" id="UP000001520">
    <property type="component" value="Chromosome"/>
</dbReference>
<keyword evidence="4 5" id="KW-0472">Membrane</keyword>
<dbReference type="eggNOG" id="COG0730">
    <property type="taxonomic scope" value="Bacteria"/>
</dbReference>
<dbReference type="GO" id="GO:0005886">
    <property type="term" value="C:plasma membrane"/>
    <property type="evidence" value="ECO:0007669"/>
    <property type="project" value="UniProtKB-SubCell"/>
</dbReference>
<feature type="transmembrane region" description="Helical" evidence="5">
    <location>
        <begin position="200"/>
        <end position="216"/>
    </location>
</feature>
<feature type="transmembrane region" description="Helical" evidence="5">
    <location>
        <begin position="223"/>
        <end position="240"/>
    </location>
</feature>
<dbReference type="KEGG" id="ddf:DEFDS_1353"/>
<dbReference type="InterPro" id="IPR051598">
    <property type="entry name" value="TSUP/Inactive_protease-like"/>
</dbReference>
<evidence type="ECO:0000313" key="7">
    <source>
        <dbReference type="Proteomes" id="UP000001520"/>
    </source>
</evidence>
<name>D3PDZ1_DEFDS</name>